<name>A0AAD4SS52_9MAGN</name>
<dbReference type="Proteomes" id="UP001202328">
    <property type="component" value="Unassembled WGS sequence"/>
</dbReference>
<keyword evidence="2" id="KW-1185">Reference proteome</keyword>
<protein>
    <submittedName>
        <fullName evidence="1">Uncharacterized protein</fullName>
    </submittedName>
</protein>
<reference evidence="1" key="1">
    <citation type="submission" date="2022-04" db="EMBL/GenBank/DDBJ databases">
        <title>A functionally conserved STORR gene fusion in Papaver species that diverged 16.8 million years ago.</title>
        <authorList>
            <person name="Catania T."/>
        </authorList>
    </citation>
    <scope>NUCLEOTIDE SEQUENCE</scope>
    <source>
        <strain evidence="1">S-188037</strain>
    </source>
</reference>
<comment type="caution">
    <text evidence="1">The sequence shown here is derived from an EMBL/GenBank/DDBJ whole genome shotgun (WGS) entry which is preliminary data.</text>
</comment>
<dbReference type="PANTHER" id="PTHR35280:SF1">
    <property type="entry name" value="F17L21.9"/>
    <property type="match status" value="1"/>
</dbReference>
<accession>A0AAD4SS52</accession>
<dbReference type="EMBL" id="JAJJMB010008919">
    <property type="protein sequence ID" value="KAI3919259.1"/>
    <property type="molecule type" value="Genomic_DNA"/>
</dbReference>
<gene>
    <name evidence="1" type="ORF">MKW98_030395</name>
</gene>
<evidence type="ECO:0000313" key="1">
    <source>
        <dbReference type="EMBL" id="KAI3919259.1"/>
    </source>
</evidence>
<organism evidence="1 2">
    <name type="scientific">Papaver atlanticum</name>
    <dbReference type="NCBI Taxonomy" id="357466"/>
    <lineage>
        <taxon>Eukaryota</taxon>
        <taxon>Viridiplantae</taxon>
        <taxon>Streptophyta</taxon>
        <taxon>Embryophyta</taxon>
        <taxon>Tracheophyta</taxon>
        <taxon>Spermatophyta</taxon>
        <taxon>Magnoliopsida</taxon>
        <taxon>Ranunculales</taxon>
        <taxon>Papaveraceae</taxon>
        <taxon>Papaveroideae</taxon>
        <taxon>Papaver</taxon>
    </lineage>
</organism>
<sequence length="209" mass="22595">MTDNKILIEVKKISDDDGSGSSKAVVISGGDDEDHLLVLPKSLPQMELLNEDKVSSTNKLPAEQPVVDSKQTSKEIACSTLDNVEVEKKNEKGMEEVVKELKKVQKQNTITHCLLSVMILLTVAWQVSEVSLILTVKNKFTNPFKSVGNLIKGAIAGGGIGGVGERIGEGKSSRENDFKSIVSDFCSQIEPPPLPEPRIPDLANVDFPA</sequence>
<dbReference type="PANTHER" id="PTHR35280">
    <property type="entry name" value="F17L21.9"/>
    <property type="match status" value="1"/>
</dbReference>
<dbReference type="AlphaFoldDB" id="A0AAD4SS52"/>
<proteinExistence type="predicted"/>
<evidence type="ECO:0000313" key="2">
    <source>
        <dbReference type="Proteomes" id="UP001202328"/>
    </source>
</evidence>